<dbReference type="HOGENOM" id="CLU_1799947_0_0_1"/>
<gene>
    <name evidence="2" type="ORF">TCM_005254</name>
</gene>
<feature type="transmembrane region" description="Helical" evidence="1">
    <location>
        <begin position="79"/>
        <end position="99"/>
    </location>
</feature>
<sequence>MCCNCHIFLLKGKLSTDGANKIKLSKKKKKGIIIIIIGFYHQTYGHQGSIKHGKTDEELATNLSPNAFPRQRRAKCCGILIAAILLHVVIFGVLALTVFRFKDLDSKLNSTTLKNMTMVRGIYIPATNQGDTEGRNCGEKSELG</sequence>
<proteinExistence type="predicted"/>
<keyword evidence="1" id="KW-0812">Transmembrane</keyword>
<keyword evidence="1" id="KW-0472">Membrane</keyword>
<evidence type="ECO:0000313" key="3">
    <source>
        <dbReference type="Proteomes" id="UP000026915"/>
    </source>
</evidence>
<dbReference type="EMBL" id="CM001879">
    <property type="protein sequence ID" value="EOX95852.1"/>
    <property type="molecule type" value="Genomic_DNA"/>
</dbReference>
<dbReference type="Proteomes" id="UP000026915">
    <property type="component" value="Chromosome 1"/>
</dbReference>
<name>A0A061DTX4_THECC</name>
<dbReference type="InParanoid" id="A0A061DTX4"/>
<evidence type="ECO:0000256" key="1">
    <source>
        <dbReference type="SAM" id="Phobius"/>
    </source>
</evidence>
<keyword evidence="1" id="KW-1133">Transmembrane helix</keyword>
<dbReference type="Gramene" id="EOX95852">
    <property type="protein sequence ID" value="EOX95852"/>
    <property type="gene ID" value="TCM_005254"/>
</dbReference>
<keyword evidence="3" id="KW-1185">Reference proteome</keyword>
<accession>A0A061DTX4</accession>
<reference evidence="2 3" key="1">
    <citation type="journal article" date="2013" name="Genome Biol.">
        <title>The genome sequence of the most widely cultivated cacao type and its use to identify candidate genes regulating pod color.</title>
        <authorList>
            <person name="Motamayor J.C."/>
            <person name="Mockaitis K."/>
            <person name="Schmutz J."/>
            <person name="Haiminen N."/>
            <person name="Iii D.L."/>
            <person name="Cornejo O."/>
            <person name="Findley S.D."/>
            <person name="Zheng P."/>
            <person name="Utro F."/>
            <person name="Royaert S."/>
            <person name="Saski C."/>
            <person name="Jenkins J."/>
            <person name="Podicheti R."/>
            <person name="Zhao M."/>
            <person name="Scheffler B.E."/>
            <person name="Stack J.C."/>
            <person name="Feltus F.A."/>
            <person name="Mustiga G.M."/>
            <person name="Amores F."/>
            <person name="Phillips W."/>
            <person name="Marelli J.P."/>
            <person name="May G.D."/>
            <person name="Shapiro H."/>
            <person name="Ma J."/>
            <person name="Bustamante C.D."/>
            <person name="Schnell R.J."/>
            <person name="Main D."/>
            <person name="Gilbert D."/>
            <person name="Parida L."/>
            <person name="Kuhn D.N."/>
        </authorList>
    </citation>
    <scope>NUCLEOTIDE SEQUENCE [LARGE SCALE GENOMIC DNA]</scope>
    <source>
        <strain evidence="3">cv. Matina 1-6</strain>
    </source>
</reference>
<organism evidence="2 3">
    <name type="scientific">Theobroma cacao</name>
    <name type="common">Cacao</name>
    <name type="synonym">Cocoa</name>
    <dbReference type="NCBI Taxonomy" id="3641"/>
    <lineage>
        <taxon>Eukaryota</taxon>
        <taxon>Viridiplantae</taxon>
        <taxon>Streptophyta</taxon>
        <taxon>Embryophyta</taxon>
        <taxon>Tracheophyta</taxon>
        <taxon>Spermatophyta</taxon>
        <taxon>Magnoliopsida</taxon>
        <taxon>eudicotyledons</taxon>
        <taxon>Gunneridae</taxon>
        <taxon>Pentapetalae</taxon>
        <taxon>rosids</taxon>
        <taxon>malvids</taxon>
        <taxon>Malvales</taxon>
        <taxon>Malvaceae</taxon>
        <taxon>Byttnerioideae</taxon>
        <taxon>Theobroma</taxon>
    </lineage>
</organism>
<dbReference type="AlphaFoldDB" id="A0A061DTX4"/>
<evidence type="ECO:0000313" key="2">
    <source>
        <dbReference type="EMBL" id="EOX95852.1"/>
    </source>
</evidence>
<protein>
    <submittedName>
        <fullName evidence="2">Uncharacterized protein</fullName>
    </submittedName>
</protein>